<comment type="similarity">
    <text evidence="1">Belongs to the short-chain dehydrogenases/reductases (SDR) family.</text>
</comment>
<dbReference type="PANTHER" id="PTHR43669:SF3">
    <property type="entry name" value="ALCOHOL DEHYDROGENASE, PUTATIVE (AFU_ORTHOLOGUE AFUA_3G03445)-RELATED"/>
    <property type="match status" value="1"/>
</dbReference>
<organism evidence="3 4">
    <name type="scientific">Nocardioides fonticola</name>
    <dbReference type="NCBI Taxonomy" id="450363"/>
    <lineage>
        <taxon>Bacteria</taxon>
        <taxon>Bacillati</taxon>
        <taxon>Actinomycetota</taxon>
        <taxon>Actinomycetes</taxon>
        <taxon>Propionibacteriales</taxon>
        <taxon>Nocardioidaceae</taxon>
        <taxon>Nocardioides</taxon>
    </lineage>
</organism>
<dbReference type="SUPFAM" id="SSF51735">
    <property type="entry name" value="NAD(P)-binding Rossmann-fold domains"/>
    <property type="match status" value="1"/>
</dbReference>
<dbReference type="Gene3D" id="3.40.50.720">
    <property type="entry name" value="NAD(P)-binding Rossmann-like Domain"/>
    <property type="match status" value="1"/>
</dbReference>
<evidence type="ECO:0000313" key="3">
    <source>
        <dbReference type="EMBL" id="GAA4129763.1"/>
    </source>
</evidence>
<dbReference type="InterPro" id="IPR036291">
    <property type="entry name" value="NAD(P)-bd_dom_sf"/>
</dbReference>
<name>A0ABP7Y2M5_9ACTN</name>
<comment type="caution">
    <text evidence="3">The sequence shown here is derived from an EMBL/GenBank/DDBJ whole genome shotgun (WGS) entry which is preliminary data.</text>
</comment>
<evidence type="ECO:0000256" key="2">
    <source>
        <dbReference type="ARBA" id="ARBA00023002"/>
    </source>
</evidence>
<protein>
    <submittedName>
        <fullName evidence="3">SDR family NAD(P)-dependent oxidoreductase</fullName>
    </submittedName>
</protein>
<dbReference type="Pfam" id="PF00106">
    <property type="entry name" value="adh_short"/>
    <property type="match status" value="1"/>
</dbReference>
<evidence type="ECO:0000313" key="4">
    <source>
        <dbReference type="Proteomes" id="UP001501495"/>
    </source>
</evidence>
<accession>A0ABP7Y2M5</accession>
<reference evidence="4" key="1">
    <citation type="journal article" date="2019" name="Int. J. Syst. Evol. Microbiol.">
        <title>The Global Catalogue of Microorganisms (GCM) 10K type strain sequencing project: providing services to taxonomists for standard genome sequencing and annotation.</title>
        <authorList>
            <consortium name="The Broad Institute Genomics Platform"/>
            <consortium name="The Broad Institute Genome Sequencing Center for Infectious Disease"/>
            <person name="Wu L."/>
            <person name="Ma J."/>
        </authorList>
    </citation>
    <scope>NUCLEOTIDE SEQUENCE [LARGE SCALE GENOMIC DNA]</scope>
    <source>
        <strain evidence="4">JCM 16703</strain>
    </source>
</reference>
<evidence type="ECO:0000256" key="1">
    <source>
        <dbReference type="ARBA" id="ARBA00006484"/>
    </source>
</evidence>
<keyword evidence="4" id="KW-1185">Reference proteome</keyword>
<keyword evidence="2" id="KW-0560">Oxidoreductase</keyword>
<proteinExistence type="inferred from homology"/>
<dbReference type="EMBL" id="BAAAZH010000036">
    <property type="protein sequence ID" value="GAA4129763.1"/>
    <property type="molecule type" value="Genomic_DNA"/>
</dbReference>
<dbReference type="RefSeq" id="WP_344735563.1">
    <property type="nucleotide sequence ID" value="NZ_BAAAZH010000036.1"/>
</dbReference>
<sequence>MSRRTAVIVGAGPGVSGSLARLYADAGWNLALFGSHPDAVGALADDLRERGAAVDHEIGDLADVADTDDKLRSLAERAEEVGLLHFNPSVFREADALELSVADLLADVAIGVGGLLTAVQAVVGSMGPGARVSATGSMAADQPWHRAATLGVQKAGLRNLVLGLDTTLTPSGIRAVSVTVRGALGSEGAFTPDKVAAAIYAATWREDADWTPEVSYEG</sequence>
<dbReference type="CDD" id="cd05233">
    <property type="entry name" value="SDR_c"/>
    <property type="match status" value="1"/>
</dbReference>
<dbReference type="PANTHER" id="PTHR43669">
    <property type="entry name" value="5-KETO-D-GLUCONATE 5-REDUCTASE"/>
    <property type="match status" value="1"/>
</dbReference>
<dbReference type="InterPro" id="IPR002347">
    <property type="entry name" value="SDR_fam"/>
</dbReference>
<gene>
    <name evidence="3" type="ORF">GCM10022215_42670</name>
</gene>
<dbReference type="Proteomes" id="UP001501495">
    <property type="component" value="Unassembled WGS sequence"/>
</dbReference>